<keyword evidence="4" id="KW-1185">Reference proteome</keyword>
<feature type="transmembrane region" description="Helical" evidence="2">
    <location>
        <begin position="274"/>
        <end position="297"/>
    </location>
</feature>
<gene>
    <name evidence="3" type="ORF">KP509_27G057300</name>
</gene>
<accession>A0A8T2RIF4</accession>
<name>A0A8T2RIF4_CERRI</name>
<dbReference type="EMBL" id="CM035432">
    <property type="protein sequence ID" value="KAH7295614.1"/>
    <property type="molecule type" value="Genomic_DNA"/>
</dbReference>
<keyword evidence="2" id="KW-0812">Transmembrane</keyword>
<proteinExistence type="predicted"/>
<evidence type="ECO:0000256" key="2">
    <source>
        <dbReference type="SAM" id="Phobius"/>
    </source>
</evidence>
<keyword evidence="2" id="KW-1133">Transmembrane helix</keyword>
<evidence type="ECO:0000313" key="4">
    <source>
        <dbReference type="Proteomes" id="UP000825935"/>
    </source>
</evidence>
<dbReference type="OrthoDB" id="10422824at2759"/>
<sequence>MSCFDLEWFHLEKGEYLKEIRTLKVSNDFLNVQVARLADDEKILSNEIQNVMAVKLSADQRISDLEVKVAALGNELLMLIENGKLLPNQLEEANTRLRYLQDVHNAMDLREKDILANIKVLEDQLYTLRSNFEVTCQAAENDKSELDNIGASEVVYGQVEASGRDLPTLESSGEIQDYDAAPDVARQQIESTDIRAPNVCANTQVYSCMDMVLKSVGMEQHEKEMVSSSQLMEDIKKLQDSFNESEQRAQTLRKREAELKMKLQELMNKKSKSVSLSITLIISGGTIFMAGLLVLLWRTRSNPN</sequence>
<organism evidence="3 4">
    <name type="scientific">Ceratopteris richardii</name>
    <name type="common">Triangle waterfern</name>
    <dbReference type="NCBI Taxonomy" id="49495"/>
    <lineage>
        <taxon>Eukaryota</taxon>
        <taxon>Viridiplantae</taxon>
        <taxon>Streptophyta</taxon>
        <taxon>Embryophyta</taxon>
        <taxon>Tracheophyta</taxon>
        <taxon>Polypodiopsida</taxon>
        <taxon>Polypodiidae</taxon>
        <taxon>Polypodiales</taxon>
        <taxon>Pteridineae</taxon>
        <taxon>Pteridaceae</taxon>
        <taxon>Parkerioideae</taxon>
        <taxon>Ceratopteris</taxon>
    </lineage>
</organism>
<dbReference type="Proteomes" id="UP000825935">
    <property type="component" value="Chromosome 27"/>
</dbReference>
<dbReference type="AlphaFoldDB" id="A0A8T2RIF4"/>
<keyword evidence="2" id="KW-0472">Membrane</keyword>
<comment type="caution">
    <text evidence="3">The sequence shown here is derived from an EMBL/GenBank/DDBJ whole genome shotgun (WGS) entry which is preliminary data.</text>
</comment>
<reference evidence="3 4" key="1">
    <citation type="submission" date="2021-08" db="EMBL/GenBank/DDBJ databases">
        <title>WGS assembly of Ceratopteris richardii.</title>
        <authorList>
            <person name="Marchant D.B."/>
            <person name="Chen G."/>
            <person name="Jenkins J."/>
            <person name="Shu S."/>
            <person name="Leebens-Mack J."/>
            <person name="Grimwood J."/>
            <person name="Schmutz J."/>
            <person name="Soltis P."/>
            <person name="Soltis D."/>
            <person name="Chen Z.-H."/>
        </authorList>
    </citation>
    <scope>NUCLEOTIDE SEQUENCE [LARGE SCALE GENOMIC DNA]</scope>
    <source>
        <strain evidence="3">Whitten #5841</strain>
        <tissue evidence="3">Leaf</tissue>
    </source>
</reference>
<evidence type="ECO:0000313" key="3">
    <source>
        <dbReference type="EMBL" id="KAH7295614.1"/>
    </source>
</evidence>
<keyword evidence="1" id="KW-0175">Coiled coil</keyword>
<evidence type="ECO:0000256" key="1">
    <source>
        <dbReference type="SAM" id="Coils"/>
    </source>
</evidence>
<feature type="coiled-coil region" evidence="1">
    <location>
        <begin position="218"/>
        <end position="269"/>
    </location>
</feature>
<protein>
    <submittedName>
        <fullName evidence="3">Uncharacterized protein</fullName>
    </submittedName>
</protein>